<gene>
    <name evidence="2" type="ORF">NE237_025035</name>
</gene>
<evidence type="ECO:0000313" key="2">
    <source>
        <dbReference type="EMBL" id="KAJ4957924.1"/>
    </source>
</evidence>
<dbReference type="Proteomes" id="UP001141806">
    <property type="component" value="Unassembled WGS sequence"/>
</dbReference>
<dbReference type="AlphaFoldDB" id="A0A9Q0H6A3"/>
<dbReference type="OrthoDB" id="1489976at2759"/>
<dbReference type="Pfam" id="PF02519">
    <property type="entry name" value="Auxin_inducible"/>
    <property type="match status" value="1"/>
</dbReference>
<protein>
    <submittedName>
        <fullName evidence="2">Uncharacterized protein</fullName>
    </submittedName>
</protein>
<evidence type="ECO:0000313" key="3">
    <source>
        <dbReference type="Proteomes" id="UP001141806"/>
    </source>
</evidence>
<accession>A0A9Q0H6A3</accession>
<dbReference type="PANTHER" id="PTHR31374">
    <property type="entry name" value="AUXIN-INDUCED PROTEIN-LIKE-RELATED"/>
    <property type="match status" value="1"/>
</dbReference>
<evidence type="ECO:0000256" key="1">
    <source>
        <dbReference type="ARBA" id="ARBA00006974"/>
    </source>
</evidence>
<dbReference type="EMBL" id="JAMYWD010000010">
    <property type="protein sequence ID" value="KAJ4957924.1"/>
    <property type="molecule type" value="Genomic_DNA"/>
</dbReference>
<comment type="similarity">
    <text evidence="1">Belongs to the ARG7 family.</text>
</comment>
<sequence>MLCLCYQKESYEPLLETPEEKEESHHQLPPLTVPKGFVPIVVGDLEGKEEKKYIIQVEYLSTPTFRAMINKIWEEQHMELDLEDEKEGPMKLPCTPADFEQVLEACDEENCKDRRRCRFHKSCAEAGGH</sequence>
<dbReference type="PANTHER" id="PTHR31374:SF139">
    <property type="entry name" value="OS02G0143300 PROTEIN"/>
    <property type="match status" value="1"/>
</dbReference>
<name>A0A9Q0H6A3_9MAGN</name>
<organism evidence="2 3">
    <name type="scientific">Protea cynaroides</name>
    <dbReference type="NCBI Taxonomy" id="273540"/>
    <lineage>
        <taxon>Eukaryota</taxon>
        <taxon>Viridiplantae</taxon>
        <taxon>Streptophyta</taxon>
        <taxon>Embryophyta</taxon>
        <taxon>Tracheophyta</taxon>
        <taxon>Spermatophyta</taxon>
        <taxon>Magnoliopsida</taxon>
        <taxon>Proteales</taxon>
        <taxon>Proteaceae</taxon>
        <taxon>Protea</taxon>
    </lineage>
</organism>
<keyword evidence="3" id="KW-1185">Reference proteome</keyword>
<reference evidence="2" key="1">
    <citation type="journal article" date="2023" name="Plant J.">
        <title>The genome of the king protea, Protea cynaroides.</title>
        <authorList>
            <person name="Chang J."/>
            <person name="Duong T.A."/>
            <person name="Schoeman C."/>
            <person name="Ma X."/>
            <person name="Roodt D."/>
            <person name="Barker N."/>
            <person name="Li Z."/>
            <person name="Van de Peer Y."/>
            <person name="Mizrachi E."/>
        </authorList>
    </citation>
    <scope>NUCLEOTIDE SEQUENCE</scope>
    <source>
        <tissue evidence="2">Young leaves</tissue>
    </source>
</reference>
<dbReference type="GO" id="GO:0009733">
    <property type="term" value="P:response to auxin"/>
    <property type="evidence" value="ECO:0007669"/>
    <property type="project" value="InterPro"/>
</dbReference>
<proteinExistence type="inferred from homology"/>
<comment type="caution">
    <text evidence="2">The sequence shown here is derived from an EMBL/GenBank/DDBJ whole genome shotgun (WGS) entry which is preliminary data.</text>
</comment>
<dbReference type="InterPro" id="IPR003676">
    <property type="entry name" value="SAUR_fam"/>
</dbReference>